<reference evidence="1 2" key="1">
    <citation type="submission" date="2020-08" db="EMBL/GenBank/DDBJ databases">
        <title>Novel species isolated from subtropical streams in China.</title>
        <authorList>
            <person name="Lu H."/>
        </authorList>
    </citation>
    <scope>NUCLEOTIDE SEQUENCE [LARGE SCALE GENOMIC DNA]</scope>
    <source>
        <strain evidence="1 2">LX15W</strain>
    </source>
</reference>
<evidence type="ECO:0000313" key="1">
    <source>
        <dbReference type="EMBL" id="MBC3872000.1"/>
    </source>
</evidence>
<dbReference type="Proteomes" id="UP000624279">
    <property type="component" value="Unassembled WGS sequence"/>
</dbReference>
<protein>
    <submittedName>
        <fullName evidence="1">Uncharacterized protein</fullName>
    </submittedName>
</protein>
<accession>A0ABR6Y5V4</accession>
<name>A0ABR6Y5V4_9BURK</name>
<sequence>MIKKHLYLVLAQVKPGDILAEELLDKIGHVLLPAGTTLTASMLKAIGNHHIHQLSIQNVENQEASTANEEETRENNGQQLERLNRLFRHGPYEGPTEILRSYITKYRQGEAS</sequence>
<organism evidence="1 2">
    <name type="scientific">Undibacterium flavidum</name>
    <dbReference type="NCBI Taxonomy" id="2762297"/>
    <lineage>
        <taxon>Bacteria</taxon>
        <taxon>Pseudomonadati</taxon>
        <taxon>Pseudomonadota</taxon>
        <taxon>Betaproteobacteria</taxon>
        <taxon>Burkholderiales</taxon>
        <taxon>Oxalobacteraceae</taxon>
        <taxon>Undibacterium</taxon>
    </lineage>
</organism>
<dbReference type="RefSeq" id="WP_186940020.1">
    <property type="nucleotide sequence ID" value="NZ_JACOGA010000001.1"/>
</dbReference>
<dbReference type="EMBL" id="JACOGA010000001">
    <property type="protein sequence ID" value="MBC3872000.1"/>
    <property type="molecule type" value="Genomic_DNA"/>
</dbReference>
<comment type="caution">
    <text evidence="1">The sequence shown here is derived from an EMBL/GenBank/DDBJ whole genome shotgun (WGS) entry which is preliminary data.</text>
</comment>
<gene>
    <name evidence="1" type="ORF">H8K55_00240</name>
</gene>
<proteinExistence type="predicted"/>
<evidence type="ECO:0000313" key="2">
    <source>
        <dbReference type="Proteomes" id="UP000624279"/>
    </source>
</evidence>
<keyword evidence="2" id="KW-1185">Reference proteome</keyword>